<keyword evidence="2" id="KW-0812">Transmembrane</keyword>
<protein>
    <recommendedName>
        <fullName evidence="3">Tyrosine-protein kinase ephrin type A/B receptor-like domain-containing protein</fullName>
    </recommendedName>
</protein>
<feature type="transmembrane region" description="Helical" evidence="2">
    <location>
        <begin position="1339"/>
        <end position="1358"/>
    </location>
</feature>
<dbReference type="InterPro" id="IPR011641">
    <property type="entry name" value="Tyr-kin_ephrin_A/B_rcpt-like"/>
</dbReference>
<feature type="transmembrane region" description="Helical" evidence="2">
    <location>
        <begin position="1620"/>
        <end position="1637"/>
    </location>
</feature>
<keyword evidence="5" id="KW-1185">Reference proteome</keyword>
<organism evidence="4 5">
    <name type="scientific">Cymbomonas tetramitiformis</name>
    <dbReference type="NCBI Taxonomy" id="36881"/>
    <lineage>
        <taxon>Eukaryota</taxon>
        <taxon>Viridiplantae</taxon>
        <taxon>Chlorophyta</taxon>
        <taxon>Pyramimonadophyceae</taxon>
        <taxon>Pyramimonadales</taxon>
        <taxon>Pyramimonadaceae</taxon>
        <taxon>Cymbomonas</taxon>
    </lineage>
</organism>
<dbReference type="SUPFAM" id="SSF57184">
    <property type="entry name" value="Growth factor receptor domain"/>
    <property type="match status" value="1"/>
</dbReference>
<comment type="caution">
    <text evidence="4">The sequence shown here is derived from an EMBL/GenBank/DDBJ whole genome shotgun (WGS) entry which is preliminary data.</text>
</comment>
<dbReference type="Pfam" id="PF17963">
    <property type="entry name" value="Big_9"/>
    <property type="match status" value="1"/>
</dbReference>
<feature type="domain" description="Tyrosine-protein kinase ephrin type A/B receptor-like" evidence="3">
    <location>
        <begin position="1139"/>
        <end position="1185"/>
    </location>
</feature>
<gene>
    <name evidence="4" type="ORF">CYMTET_12173</name>
</gene>
<feature type="region of interest" description="Disordered" evidence="1">
    <location>
        <begin position="1459"/>
        <end position="1572"/>
    </location>
</feature>
<keyword evidence="2" id="KW-1133">Transmembrane helix</keyword>
<evidence type="ECO:0000256" key="2">
    <source>
        <dbReference type="SAM" id="Phobius"/>
    </source>
</evidence>
<dbReference type="SMART" id="SM01411">
    <property type="entry name" value="Ephrin_rec_like"/>
    <property type="match status" value="3"/>
</dbReference>
<dbReference type="InterPro" id="IPR013320">
    <property type="entry name" value="ConA-like_dom_sf"/>
</dbReference>
<dbReference type="InterPro" id="IPR009030">
    <property type="entry name" value="Growth_fac_rcpt_cys_sf"/>
</dbReference>
<evidence type="ECO:0000313" key="4">
    <source>
        <dbReference type="EMBL" id="KAK3279970.1"/>
    </source>
</evidence>
<proteinExistence type="predicted"/>
<evidence type="ECO:0000259" key="3">
    <source>
        <dbReference type="Pfam" id="PF07699"/>
    </source>
</evidence>
<name>A0AAE0GKL0_9CHLO</name>
<dbReference type="Gene3D" id="2.10.50.10">
    <property type="entry name" value="Tumor Necrosis Factor Receptor, subunit A, domain 2"/>
    <property type="match status" value="1"/>
</dbReference>
<dbReference type="Proteomes" id="UP001190700">
    <property type="component" value="Unassembled WGS sequence"/>
</dbReference>
<dbReference type="PANTHER" id="PTHR11319">
    <property type="entry name" value="G PROTEIN-COUPLED RECEPTOR-RELATED"/>
    <property type="match status" value="1"/>
</dbReference>
<feature type="transmembrane region" description="Helical" evidence="2">
    <location>
        <begin position="1810"/>
        <end position="1827"/>
    </location>
</feature>
<evidence type="ECO:0000313" key="5">
    <source>
        <dbReference type="Proteomes" id="UP001190700"/>
    </source>
</evidence>
<keyword evidence="2" id="KW-0472">Membrane</keyword>
<feature type="transmembrane region" description="Helical" evidence="2">
    <location>
        <begin position="1780"/>
        <end position="1798"/>
    </location>
</feature>
<feature type="transmembrane region" description="Helical" evidence="2">
    <location>
        <begin position="1688"/>
        <end position="1712"/>
    </location>
</feature>
<feature type="transmembrane region" description="Helical" evidence="2">
    <location>
        <begin position="1312"/>
        <end position="1332"/>
    </location>
</feature>
<dbReference type="Gene3D" id="2.60.120.200">
    <property type="match status" value="1"/>
</dbReference>
<dbReference type="PANTHER" id="PTHR11319:SF35">
    <property type="entry name" value="OUTER MEMBRANE PROTEIN PMPC-RELATED"/>
    <property type="match status" value="1"/>
</dbReference>
<feature type="transmembrane region" description="Helical" evidence="2">
    <location>
        <begin position="1404"/>
        <end position="1423"/>
    </location>
</feature>
<dbReference type="EMBL" id="LGRX02004591">
    <property type="protein sequence ID" value="KAK3279970.1"/>
    <property type="molecule type" value="Genomic_DNA"/>
</dbReference>
<sequence>MWASTEALPGEDQGSEECVCVVVLDSTLGRACVQFAHVAGSSTVQVAPVAAYALELGLHAEDSSLVVPLLTMDLRDSLTIGLWVQLQNQDRKHRITTVATLTTEEGVMAAFGWDPDREQLVVETLTSDGTSTGIVTGYQDGMPGEQWHFIVIAYRIDSRTGESTMLYDSDIGQDSVEASLGVLESPSVAEFFIGTDANLPESSSNGWRFMQGRVADISVWAGALVPAVDLAAPEGCGDASGMCVVTQPQASNLVAHFSLREGSVWDDSRVYYLTAALVDPVQEYLDLETAQAALRSVTYMNTDYDPINEEGVSSTDLSVDVTLTEQYAVGTTSPMLFTLLEIPDPPTVQLSDGSRVFEIGADDSVQIDVSLQVMDVDSKLQNARVWIEESADSDQLVYTSFGQTQISVSDDPAFGMLNKKLFGVATWQSYRAELRKMRFKTEELGGGARTVWFQVCDATDCSDPTSREISVVQANAAPEMANDLTPVLTEEDTVVNMTGAMGLRAVDPDSRELQFRVVCSGQLGQVELAMGGNSSTGAVDYTYIPTPDVSGSDTFVVVVNDGIIESEMAKVSVTVQKRNDPPTATSYGFSVERGQVVISPEINLQGADADDGAEEEDPEFGLWYYRILTDSTPQGLAAITLTPVEGVAQRTDSGQKQGTNPITIQASSTDNAPVLSIWYDVVDRHNVISEKALLTITVTEPEMTAPTQPLSANYTTVENVKLQSMLNASADPSYQTSAQFQMEDPGPLKGTLMLAGSTINGRQDFRYTPMRHRHGADSFAVRLSNTAGFSSKSSIIRVDVTPAESKPVPACSAAGGQGGALELLLLLQEGNGCVEEGAVDLAVDLCTAFSQHMPYVFEDLQASAACPNVTIAAAVEGALPLADAAVTSTYDNGRFLAILEEYEAAVLGLKASNVVQGNDGAQTDLCEGLSGVQALQEQTQRASLILSTWLSQSRVKALLEETDAQNAQVALSQTWGMVCQEKNAFWAPMTKPGAANESQLILHVMALAVDAPPDATLQYELKVPPSRGALFQVLGEETGEGLTPGPAITKGDLVTSRSGMVLFLPDALERGTVPPYTSLNFRAAAEGSWSDEMVVDVHVMCAPGYIQSSTQEECEACPGGTYNQPLDQDQNECISCPVGTFSEAGATSCTLCPSGSFSGSAGATACTPCGANMVSSAGANSTAACQCPSGAYNPAVCVSLGYDCPEDYALGQCTSCDGIDNVVCDEVDQMLPKPKSKYWVNSAKALQPGEMVELCQPEEACVALQRMNDILAGTCGPEIGQEPHYQGQACTECASGYYTSGFLCKECPSNNWLLYFLAAVVLILCIPIVIYFSQLKHGFAAINILVTFTQVLAMFRQFQWNWPISVDNWMVWTSLASFNMDLMAPECFAAEYNFLSKFQITTTFPVIFAGLLVCRIFGVWIHMRLIAIYGPRLLQHYGYKLKKRRETLADGVSHRQIFELVPKDAEDEAEPDSMRKPEAEVDEAQNVFTPESEIPGSDSNVSGNQRADAKDGSPQLASGEPQGSAQVPAAPGDSAPQPVCETFEKPTPEPSSVTRDDEKAKLAQPGGGPGAVDPALGIDPECAGAATTHSFIDLFQGGNYKLPALTWFLTVRDQEGMQRFYDRIVNAFILCLSWSYYTLSSTVLQYFNCTRLSEGDEGHRYVLEVEPQIDCQIYESTAPSDPNSHTEFLPAAVVTLVAYPMGILAVFAWVLYSNRQLLKVIHTTKIPEERRLLSSLTLRYGVLFSRYEPHCYYWELVNIVLRKLVLIMARNILENKLEQIVVVMLGLILYMCMVVSAKPYDESRLDHMDTFASIALFFILFSGFLWLSKLLTGAEQEALAYLVQISIVLAYVVLGVFVAIDILPGVKHMANDLSHQIKELPHRWHERKVARRITKGLIRQTIVAQEQLTKEKAAKVKYSVIQHLNEDAIHSTLMAMFDKDFVERLKIYLSEVELDEREEALATLRALGDLYTPSSDTSASDKTVDLKAIIRTDYLLPLHSWLALNCPEEERLRFSSYLEHLRGMLEEDGTLNKPEQRVALKIHPLDETQSTT</sequence>
<evidence type="ECO:0000256" key="1">
    <source>
        <dbReference type="SAM" id="MobiDB-lite"/>
    </source>
</evidence>
<accession>A0AAE0GKL0</accession>
<feature type="transmembrane region" description="Helical" evidence="2">
    <location>
        <begin position="1839"/>
        <end position="1860"/>
    </location>
</feature>
<dbReference type="SUPFAM" id="SSF49899">
    <property type="entry name" value="Concanavalin A-like lectins/glucanases"/>
    <property type="match status" value="1"/>
</dbReference>
<reference evidence="4 5" key="1">
    <citation type="journal article" date="2015" name="Genome Biol. Evol.">
        <title>Comparative Genomics of a Bacterivorous Green Alga Reveals Evolutionary Causalities and Consequences of Phago-Mixotrophic Mode of Nutrition.</title>
        <authorList>
            <person name="Burns J.A."/>
            <person name="Paasch A."/>
            <person name="Narechania A."/>
            <person name="Kim E."/>
        </authorList>
    </citation>
    <scope>NUCLEOTIDE SEQUENCE [LARGE SCALE GENOMIC DNA]</scope>
    <source>
        <strain evidence="4 5">PLY_AMNH</strain>
    </source>
</reference>
<dbReference type="Pfam" id="PF07699">
    <property type="entry name" value="Ephrin_rec_like"/>
    <property type="match status" value="1"/>
</dbReference>
<dbReference type="CDD" id="cd00185">
    <property type="entry name" value="TNFRSF"/>
    <property type="match status" value="1"/>
</dbReference>